<organism evidence="2 3">
    <name type="scientific">Candidatus Borkfalkia avistercoris</name>
    <dbReference type="NCBI Taxonomy" id="2838504"/>
    <lineage>
        <taxon>Bacteria</taxon>
        <taxon>Bacillati</taxon>
        <taxon>Bacillota</taxon>
        <taxon>Clostridia</taxon>
        <taxon>Christensenellales</taxon>
        <taxon>Christensenellaceae</taxon>
        <taxon>Candidatus Borkfalkia</taxon>
    </lineage>
</organism>
<reference evidence="2" key="1">
    <citation type="journal article" date="2021" name="PeerJ">
        <title>Extensive microbial diversity within the chicken gut microbiome revealed by metagenomics and culture.</title>
        <authorList>
            <person name="Gilroy R."/>
            <person name="Ravi A."/>
            <person name="Getino M."/>
            <person name="Pursley I."/>
            <person name="Horton D.L."/>
            <person name="Alikhan N.F."/>
            <person name="Baker D."/>
            <person name="Gharbi K."/>
            <person name="Hall N."/>
            <person name="Watson M."/>
            <person name="Adriaenssens E.M."/>
            <person name="Foster-Nyarko E."/>
            <person name="Jarju S."/>
            <person name="Secka A."/>
            <person name="Antonio M."/>
            <person name="Oren A."/>
            <person name="Chaudhuri R.R."/>
            <person name="La Ragione R."/>
            <person name="Hildebrand F."/>
            <person name="Pallen M.J."/>
        </authorList>
    </citation>
    <scope>NUCLEOTIDE SEQUENCE</scope>
    <source>
        <strain evidence="2">CHK187-5294</strain>
    </source>
</reference>
<proteinExistence type="predicted"/>
<feature type="non-terminal residue" evidence="2">
    <location>
        <position position="166"/>
    </location>
</feature>
<dbReference type="PROSITE" id="PS51257">
    <property type="entry name" value="PROKAR_LIPOPROTEIN"/>
    <property type="match status" value="1"/>
</dbReference>
<protein>
    <submittedName>
        <fullName evidence="2">Uncharacterized protein</fullName>
    </submittedName>
</protein>
<comment type="caution">
    <text evidence="2">The sequence shown here is derived from an EMBL/GenBank/DDBJ whole genome shotgun (WGS) entry which is preliminary data.</text>
</comment>
<keyword evidence="1" id="KW-0732">Signal</keyword>
<evidence type="ECO:0000313" key="2">
    <source>
        <dbReference type="EMBL" id="HIZ03296.1"/>
    </source>
</evidence>
<evidence type="ECO:0000313" key="3">
    <source>
        <dbReference type="Proteomes" id="UP000824132"/>
    </source>
</evidence>
<dbReference type="Proteomes" id="UP000824132">
    <property type="component" value="Unassembled WGS sequence"/>
</dbReference>
<reference evidence="2" key="2">
    <citation type="submission" date="2021-04" db="EMBL/GenBank/DDBJ databases">
        <authorList>
            <person name="Gilroy R."/>
        </authorList>
    </citation>
    <scope>NUCLEOTIDE SEQUENCE</scope>
    <source>
        <strain evidence="2">CHK187-5294</strain>
    </source>
</reference>
<evidence type="ECO:0000256" key="1">
    <source>
        <dbReference type="SAM" id="SignalP"/>
    </source>
</evidence>
<feature type="signal peptide" evidence="1">
    <location>
        <begin position="1"/>
        <end position="23"/>
    </location>
</feature>
<accession>A0A9D2CYQ4</accession>
<dbReference type="EMBL" id="DXCL01000021">
    <property type="protein sequence ID" value="HIZ03296.1"/>
    <property type="molecule type" value="Genomic_DNA"/>
</dbReference>
<feature type="chain" id="PRO_5039703127" evidence="1">
    <location>
        <begin position="24"/>
        <end position="166"/>
    </location>
</feature>
<dbReference type="AlphaFoldDB" id="A0A9D2CYQ4"/>
<sequence length="166" mass="17513">MKRTYRIVLALLALLLALSLALAGCASQGDAAAYVVSIAQTGETENGESEFTVTYSDGSTSTFTVKNGEDGEDGAVTAEDLYEEYKKQTGDDGITYGQFLEKYLDVTVSEDNSAAVAKALLSSVRVYSEYRTTEYTSSGGWGGIGVRPTNTVGYSTGGGVVFAMDD</sequence>
<name>A0A9D2CYQ4_9FIRM</name>
<gene>
    <name evidence="2" type="ORF">H9727_03335</name>
</gene>